<dbReference type="PANTHER" id="PTHR47803:SF1">
    <property type="entry name" value="TRNA-SPECIFIC ADENOSINE DEAMINASE 1"/>
    <property type="match status" value="1"/>
</dbReference>
<keyword evidence="4" id="KW-1185">Reference proteome</keyword>
<dbReference type="GO" id="GO:0002100">
    <property type="term" value="P:tRNA wobble adenosine to inosine editing"/>
    <property type="evidence" value="ECO:0007669"/>
    <property type="project" value="InterPro"/>
</dbReference>
<dbReference type="GO" id="GO:0043829">
    <property type="term" value="F:tRNA-specific adenosine-37 deaminase activity"/>
    <property type="evidence" value="ECO:0007669"/>
    <property type="project" value="TreeGrafter"/>
</dbReference>
<dbReference type="SMART" id="SM00552">
    <property type="entry name" value="ADEAMc"/>
    <property type="match status" value="1"/>
</dbReference>
<evidence type="ECO:0000256" key="1">
    <source>
        <dbReference type="SAM" id="MobiDB-lite"/>
    </source>
</evidence>
<reference evidence="4" key="1">
    <citation type="journal article" date="2014" name="Nat. Commun.">
        <title>Genomic adaptations of the halophilic Dead Sea filamentous fungus Eurotium rubrum.</title>
        <authorList>
            <person name="Kis-Papo T."/>
            <person name="Weig A.R."/>
            <person name="Riley R."/>
            <person name="Persoh D."/>
            <person name="Salamov A."/>
            <person name="Sun H."/>
            <person name="Lipzen A."/>
            <person name="Wasser S.P."/>
            <person name="Rambold G."/>
            <person name="Grigoriev I.V."/>
            <person name="Nevo E."/>
        </authorList>
    </citation>
    <scope>NUCLEOTIDE SEQUENCE [LARGE SCALE GENOMIC DNA]</scope>
    <source>
        <strain evidence="4">CBS 135680</strain>
    </source>
</reference>
<evidence type="ECO:0000313" key="4">
    <source>
        <dbReference type="Proteomes" id="UP000019804"/>
    </source>
</evidence>
<sequence length="487" mass="53136">MDSDTLPSRIATLVHEHFDALPARSKPTIHPDGSREWIPMTGIVVVKGENTLSEKLTCVAVTTGAKCVSASQIPQCRGLVLHDCHAEILAIRAFNYWLLSECRGVLGQQSSPYVRCRQHNDNENGDWPPLELHPDIKIYMYCTCAPCGDASMELCMAAQEDPTPWELPSPVPAASNNTDTENIPNEATLIGRAHFQLLGVVRRKPARTDAESTRSKSCSDKLALRQVSSLLCQETSLLIAPTANAYLAGVILPEEEISRVACERAFGADGRMEALRGRGWPIATHREEDSSGYGYRFLPFQILSIPSGQIDRLYPFRKPPPCPSDDKPSKPKTKPGNVSAIWTIAPSHASPLPDHNPKSLPKLRGSNTGLYETVINGVKQGNRALAPLARGASALCRARLWGVVRDVLVLGRNGDGYGGGALWRDVLAAATYDEFKSVPEYIGGALKARGQAIKDARKVLKGWVPNSGDEEWGIDVLIDPKKQKCSH</sequence>
<dbReference type="Proteomes" id="UP000019804">
    <property type="component" value="Unassembled WGS sequence"/>
</dbReference>
<dbReference type="EMBL" id="KK088460">
    <property type="protein sequence ID" value="EYE90400.1"/>
    <property type="molecule type" value="Genomic_DNA"/>
</dbReference>
<dbReference type="InterPro" id="IPR002466">
    <property type="entry name" value="A_deamin"/>
</dbReference>
<gene>
    <name evidence="3" type="ORF">EURHEDRAFT_308602</name>
</gene>
<proteinExistence type="predicted"/>
<dbReference type="RefSeq" id="XP_040634090.1">
    <property type="nucleotide sequence ID" value="XM_040778299.1"/>
</dbReference>
<name>A0A017S2J8_ASPRC</name>
<dbReference type="HOGENOM" id="CLU_005382_2_1_1"/>
<dbReference type="GeneID" id="63693423"/>
<dbReference type="InterPro" id="IPR042935">
    <property type="entry name" value="Tad1"/>
</dbReference>
<protein>
    <recommendedName>
        <fullName evidence="2">A to I editase domain-containing protein</fullName>
    </recommendedName>
</protein>
<dbReference type="STRING" id="1388766.A0A017S2J8"/>
<dbReference type="OrthoDB" id="10268011at2759"/>
<dbReference type="GO" id="GO:0003723">
    <property type="term" value="F:RNA binding"/>
    <property type="evidence" value="ECO:0007669"/>
    <property type="project" value="InterPro"/>
</dbReference>
<dbReference type="Pfam" id="PF02137">
    <property type="entry name" value="A_deamin"/>
    <property type="match status" value="1"/>
</dbReference>
<accession>A0A017S2J8</accession>
<feature type="region of interest" description="Disordered" evidence="1">
    <location>
        <begin position="315"/>
        <end position="336"/>
    </location>
</feature>
<evidence type="ECO:0000259" key="2">
    <source>
        <dbReference type="PROSITE" id="PS50141"/>
    </source>
</evidence>
<dbReference type="AlphaFoldDB" id="A0A017S2J8"/>
<organism evidence="3 4">
    <name type="scientific">Aspergillus ruber (strain CBS 135680)</name>
    <dbReference type="NCBI Taxonomy" id="1388766"/>
    <lineage>
        <taxon>Eukaryota</taxon>
        <taxon>Fungi</taxon>
        <taxon>Dikarya</taxon>
        <taxon>Ascomycota</taxon>
        <taxon>Pezizomycotina</taxon>
        <taxon>Eurotiomycetes</taxon>
        <taxon>Eurotiomycetidae</taxon>
        <taxon>Eurotiales</taxon>
        <taxon>Aspergillaceae</taxon>
        <taxon>Aspergillus</taxon>
        <taxon>Aspergillus subgen. Aspergillus</taxon>
    </lineage>
</organism>
<evidence type="ECO:0000313" key="3">
    <source>
        <dbReference type="EMBL" id="EYE90400.1"/>
    </source>
</evidence>
<feature type="domain" description="A to I editase" evidence="2">
    <location>
        <begin position="60"/>
        <end position="472"/>
    </location>
</feature>
<dbReference type="PROSITE" id="PS50141">
    <property type="entry name" value="A_DEAMIN_EDITASE"/>
    <property type="match status" value="1"/>
</dbReference>
<dbReference type="PANTHER" id="PTHR47803">
    <property type="entry name" value="TRNA-SPECIFIC ADENOSINE DEAMINASE 1"/>
    <property type="match status" value="1"/>
</dbReference>